<evidence type="ECO:0000256" key="4">
    <source>
        <dbReference type="ARBA" id="ARBA00022679"/>
    </source>
</evidence>
<dbReference type="PATRIC" id="fig|2342.5.peg.1524"/>
<evidence type="ECO:0000256" key="6">
    <source>
        <dbReference type="ARBA" id="ARBA00037294"/>
    </source>
</evidence>
<dbReference type="InterPro" id="IPR005835">
    <property type="entry name" value="NTP_transferase_dom"/>
</dbReference>
<dbReference type="STRING" id="2342.SOPEG_1451"/>
<organism evidence="10 11">
    <name type="scientific">Candidatus Sodalis pierantonii str. SOPE</name>
    <dbReference type="NCBI Taxonomy" id="2342"/>
    <lineage>
        <taxon>Bacteria</taxon>
        <taxon>Pseudomonadati</taxon>
        <taxon>Pseudomonadota</taxon>
        <taxon>Gammaproteobacteria</taxon>
        <taxon>Enterobacterales</taxon>
        <taxon>Bruguierivoracaceae</taxon>
        <taxon>Sodalis</taxon>
    </lineage>
</organism>
<keyword evidence="5 8" id="KW-0548">Nucleotidyltransferase</keyword>
<dbReference type="KEGG" id="pes:SOPEG_1451"/>
<dbReference type="Pfam" id="PF00483">
    <property type="entry name" value="NTP_transferase"/>
    <property type="match status" value="1"/>
</dbReference>
<evidence type="ECO:0000256" key="8">
    <source>
        <dbReference type="RuleBase" id="RU361259"/>
    </source>
</evidence>
<gene>
    <name evidence="10" type="primary">galU</name>
    <name evidence="10" type="ORF">SOPEG_1451</name>
</gene>
<dbReference type="EC" id="2.7.7.9" evidence="2 8"/>
<dbReference type="PANTHER" id="PTHR43197">
    <property type="entry name" value="UTP--GLUCOSE-1-PHOSPHATE URIDYLYLTRANSFERASE"/>
    <property type="match status" value="1"/>
</dbReference>
<evidence type="ECO:0000259" key="9">
    <source>
        <dbReference type="Pfam" id="PF00483"/>
    </source>
</evidence>
<sequence>MSAITTKVKKAVIPVAGLGTRMLPATKAIPKEMLPLVDKPLIQYVVNECIAAGINEIILVTHSSKNSIENHFDTSFELEAMLEKRVKRQLLAEIQAICPPHVTIMQVRQGLAKGLGHAVLCAHPLVGDEPIAVILPDVIIDEYESNLQTENLAAMLKRFEDTGRSQILVEPVDDVTSYGVVYCQGKTLNPGDSVEMVGVVEKPSAEEAPSNLSVVGRYVLSADIWALLEKTPPGAGNEIQLTDAIAMLMDKETVEAYHLKGLSHDCGNKLGYMQAFVEYGLRHESLGKEFKTWLKDAITE</sequence>
<dbReference type="InterPro" id="IPR029044">
    <property type="entry name" value="Nucleotide-diphossugar_trans"/>
</dbReference>
<dbReference type="NCBIfam" id="TIGR01099">
    <property type="entry name" value="galU"/>
    <property type="match status" value="1"/>
</dbReference>
<dbReference type="RefSeq" id="WP_025244909.1">
    <property type="nucleotide sequence ID" value="NZ_CP006568.1"/>
</dbReference>
<dbReference type="NCBIfam" id="NF009928">
    <property type="entry name" value="PRK13389.1"/>
    <property type="match status" value="1"/>
</dbReference>
<evidence type="ECO:0000256" key="7">
    <source>
        <dbReference type="ARBA" id="ARBA00048128"/>
    </source>
</evidence>
<dbReference type="eggNOG" id="COG1210">
    <property type="taxonomic scope" value="Bacteria"/>
</dbReference>
<dbReference type="CDD" id="cd02541">
    <property type="entry name" value="UGPase_prokaryotic"/>
    <property type="match status" value="1"/>
</dbReference>
<feature type="domain" description="Nucleotidyl transferase" evidence="9">
    <location>
        <begin position="10"/>
        <end position="278"/>
    </location>
</feature>
<name>W0HME0_9GAMM</name>
<evidence type="ECO:0000256" key="5">
    <source>
        <dbReference type="ARBA" id="ARBA00022695"/>
    </source>
</evidence>
<dbReference type="SUPFAM" id="SSF53448">
    <property type="entry name" value="Nucleotide-diphospho-sugar transferases"/>
    <property type="match status" value="1"/>
</dbReference>
<dbReference type="Gene3D" id="3.90.550.10">
    <property type="entry name" value="Spore Coat Polysaccharide Biosynthesis Protein SpsA, Chain A"/>
    <property type="match status" value="1"/>
</dbReference>
<evidence type="ECO:0000256" key="2">
    <source>
        <dbReference type="ARBA" id="ARBA00012415"/>
    </source>
</evidence>
<dbReference type="Proteomes" id="UP000019025">
    <property type="component" value="Chromosome"/>
</dbReference>
<comment type="catalytic activity">
    <reaction evidence="7 8">
        <text>alpha-D-glucose 1-phosphate + UTP + H(+) = UDP-alpha-D-glucose + diphosphate</text>
        <dbReference type="Rhea" id="RHEA:19889"/>
        <dbReference type="ChEBI" id="CHEBI:15378"/>
        <dbReference type="ChEBI" id="CHEBI:33019"/>
        <dbReference type="ChEBI" id="CHEBI:46398"/>
        <dbReference type="ChEBI" id="CHEBI:58601"/>
        <dbReference type="ChEBI" id="CHEBI:58885"/>
        <dbReference type="EC" id="2.7.7.9"/>
    </reaction>
</comment>
<dbReference type="InterPro" id="IPR005771">
    <property type="entry name" value="GalU_uridylyltTrfase_bac/arc"/>
</dbReference>
<evidence type="ECO:0000313" key="10">
    <source>
        <dbReference type="EMBL" id="AHF73662.1"/>
    </source>
</evidence>
<dbReference type="AlphaFoldDB" id="W0HME0"/>
<dbReference type="PANTHER" id="PTHR43197:SF1">
    <property type="entry name" value="UTP--GLUCOSE-1-PHOSPHATE URIDYLYLTRANSFERASE"/>
    <property type="match status" value="1"/>
</dbReference>
<keyword evidence="4 8" id="KW-0808">Transferase</keyword>
<keyword evidence="11" id="KW-1185">Reference proteome</keyword>
<dbReference type="HOGENOM" id="CLU_029499_1_2_6"/>
<comment type="function">
    <text evidence="6">May play a role in stationary phase survival.</text>
</comment>
<accession>W0HME0</accession>
<dbReference type="GO" id="GO:0005829">
    <property type="term" value="C:cytosol"/>
    <property type="evidence" value="ECO:0007669"/>
    <property type="project" value="UniProtKB-ARBA"/>
</dbReference>
<evidence type="ECO:0000256" key="1">
    <source>
        <dbReference type="ARBA" id="ARBA00006890"/>
    </source>
</evidence>
<evidence type="ECO:0000256" key="3">
    <source>
        <dbReference type="ARBA" id="ARBA00019048"/>
    </source>
</evidence>
<dbReference type="FunFam" id="3.90.550.10:FF:000008">
    <property type="entry name" value="UTP--glucose-1-phosphate uridylyltransferase"/>
    <property type="match status" value="1"/>
</dbReference>
<dbReference type="EMBL" id="CP006568">
    <property type="protein sequence ID" value="AHF73662.1"/>
    <property type="molecule type" value="Genomic_DNA"/>
</dbReference>
<dbReference type="GO" id="GO:0006011">
    <property type="term" value="P:UDP-alpha-D-glucose metabolic process"/>
    <property type="evidence" value="ECO:0007669"/>
    <property type="project" value="InterPro"/>
</dbReference>
<evidence type="ECO:0000313" key="11">
    <source>
        <dbReference type="Proteomes" id="UP000019025"/>
    </source>
</evidence>
<reference evidence="10 11" key="1">
    <citation type="journal article" date="2014" name="Genome Biol. Evol.">
        <title>Genome degeneration and adaptation in a nascent stage of symbiosis.</title>
        <authorList>
            <person name="Oakeson K.F."/>
            <person name="Gil R."/>
            <person name="Clayton A.L."/>
            <person name="Dunn D.M."/>
            <person name="von Niederhausern A.C."/>
            <person name="Hamil C."/>
            <person name="Aoyagi A."/>
            <person name="Duval B."/>
            <person name="Baca A."/>
            <person name="Silva F.J."/>
            <person name="Vallier A."/>
            <person name="Jackson D.G."/>
            <person name="Latorre A."/>
            <person name="Weiss R.B."/>
            <person name="Heddi A."/>
            <person name="Moya A."/>
            <person name="Dale C."/>
        </authorList>
    </citation>
    <scope>NUCLEOTIDE SEQUENCE [LARGE SCALE GENOMIC DNA]</scope>
    <source>
        <strain evidence="11">none</strain>
    </source>
</reference>
<comment type="similarity">
    <text evidence="1 8">Belongs to the UDPGP type 2 family.</text>
</comment>
<protein>
    <recommendedName>
        <fullName evidence="3 8">UTP--glucose-1-phosphate uridylyltransferase</fullName>
        <ecNumber evidence="2 8">2.7.7.9</ecNumber>
    </recommendedName>
    <alternativeName>
        <fullName evidence="8">UDP-glucose pyrophosphorylase</fullName>
    </alternativeName>
</protein>
<dbReference type="GO" id="GO:0003983">
    <property type="term" value="F:UTP:glucose-1-phosphate uridylyltransferase activity"/>
    <property type="evidence" value="ECO:0007669"/>
    <property type="project" value="UniProtKB-EC"/>
</dbReference>
<proteinExistence type="inferred from homology"/>